<dbReference type="GO" id="GO:1904680">
    <property type="term" value="F:peptide transmembrane transporter activity"/>
    <property type="evidence" value="ECO:0007669"/>
    <property type="project" value="TreeGrafter"/>
</dbReference>
<evidence type="ECO:0000313" key="4">
    <source>
        <dbReference type="Proteomes" id="UP000622552"/>
    </source>
</evidence>
<reference evidence="3" key="1">
    <citation type="submission" date="2020-11" db="EMBL/GenBank/DDBJ databases">
        <title>Sequencing the genomes of 1000 actinobacteria strains.</title>
        <authorList>
            <person name="Klenk H.-P."/>
        </authorList>
    </citation>
    <scope>NUCLEOTIDE SEQUENCE</scope>
    <source>
        <strain evidence="3">DSM 45356</strain>
    </source>
</reference>
<evidence type="ECO:0000256" key="1">
    <source>
        <dbReference type="SAM" id="SignalP"/>
    </source>
</evidence>
<dbReference type="Gene3D" id="3.40.190.10">
    <property type="entry name" value="Periplasmic binding protein-like II"/>
    <property type="match status" value="1"/>
</dbReference>
<dbReference type="Proteomes" id="UP000622552">
    <property type="component" value="Unassembled WGS sequence"/>
</dbReference>
<evidence type="ECO:0000259" key="2">
    <source>
        <dbReference type="Pfam" id="PF00496"/>
    </source>
</evidence>
<organism evidence="3 4">
    <name type="scientific">Longispora fulva</name>
    <dbReference type="NCBI Taxonomy" id="619741"/>
    <lineage>
        <taxon>Bacteria</taxon>
        <taxon>Bacillati</taxon>
        <taxon>Actinomycetota</taxon>
        <taxon>Actinomycetes</taxon>
        <taxon>Micromonosporales</taxon>
        <taxon>Micromonosporaceae</taxon>
        <taxon>Longispora</taxon>
    </lineage>
</organism>
<dbReference type="PANTHER" id="PTHR30290">
    <property type="entry name" value="PERIPLASMIC BINDING COMPONENT OF ABC TRANSPORTER"/>
    <property type="match status" value="1"/>
</dbReference>
<dbReference type="GO" id="GO:0042597">
    <property type="term" value="C:periplasmic space"/>
    <property type="evidence" value="ECO:0007669"/>
    <property type="project" value="UniProtKB-ARBA"/>
</dbReference>
<keyword evidence="4" id="KW-1185">Reference proteome</keyword>
<dbReference type="Pfam" id="PF00496">
    <property type="entry name" value="SBP_bac_5"/>
    <property type="match status" value="1"/>
</dbReference>
<dbReference type="GO" id="GO:0015833">
    <property type="term" value="P:peptide transport"/>
    <property type="evidence" value="ECO:0007669"/>
    <property type="project" value="TreeGrafter"/>
</dbReference>
<feature type="domain" description="Solute-binding protein family 5" evidence="2">
    <location>
        <begin position="76"/>
        <end position="452"/>
    </location>
</feature>
<dbReference type="PROSITE" id="PS51257">
    <property type="entry name" value="PROKAR_LIPOPROTEIN"/>
    <property type="match status" value="1"/>
</dbReference>
<dbReference type="Gene3D" id="3.10.105.10">
    <property type="entry name" value="Dipeptide-binding Protein, Domain 3"/>
    <property type="match status" value="1"/>
</dbReference>
<keyword evidence="1" id="KW-0732">Signal</keyword>
<sequence length="530" mass="57272">MRVRRVAALVVVPVIASVALAACGGGGSGSSGGTVSIGIGEPRFIVPTNTNDTAGGSVVDALFTNLVKFDASNKAVEDAAEKISTTDSKVWTIKLRDGWTFHNGDKVTADDYIAAWNYGAYAPNAQQNNTFFASIEGYAALNPADKNATPAVRELSGVKKVSDTEFTVTLTEPYADFRSVLGYTAFNPMPKVAFTSMDTYKEAPIGQGPFKMKGTWVHDQKIEVEAYDGYKGTKPKIKGVTFKVYQQPTAQYSELLANTVDVMTSLPTSVLSSAKADLGDRYKTSPSSSFTFIALPLYNAKFTNVDVRKAISMAIDREEITRVVFKGARTPAHAFVSPVVPGYRADACGEGCKFDPTKAKDLLTKAGGFPGGALTITYNVDGDHKEWVDAVCNQLIKNLGIQCAGAGEPKFADLRTKAQAKQDIGAFRLGWAMDYPSMENYLTPLYSSTGSSNYYGYANKEFDDLVAAGNREPTADGAIKKYQDAENLLARDMPVAPLFYGQNVFGYSTKVTNVEVNPFTRVDLLKIEKK</sequence>
<gene>
    <name evidence="3" type="ORF">IW245_006383</name>
</gene>
<feature type="signal peptide" evidence="1">
    <location>
        <begin position="1"/>
        <end position="21"/>
    </location>
</feature>
<name>A0A8J7GWM0_9ACTN</name>
<dbReference type="PIRSF" id="PIRSF002741">
    <property type="entry name" value="MppA"/>
    <property type="match status" value="1"/>
</dbReference>
<dbReference type="CDD" id="cd00995">
    <property type="entry name" value="PBP2_NikA_DppA_OppA_like"/>
    <property type="match status" value="1"/>
</dbReference>
<dbReference type="InterPro" id="IPR030678">
    <property type="entry name" value="Peptide/Ni-bd"/>
</dbReference>
<dbReference type="InterPro" id="IPR000914">
    <property type="entry name" value="SBP_5_dom"/>
</dbReference>
<accession>A0A8J7GWM0</accession>
<dbReference type="AlphaFoldDB" id="A0A8J7GWM0"/>
<dbReference type="GO" id="GO:0043190">
    <property type="term" value="C:ATP-binding cassette (ABC) transporter complex"/>
    <property type="evidence" value="ECO:0007669"/>
    <property type="project" value="InterPro"/>
</dbReference>
<evidence type="ECO:0000313" key="3">
    <source>
        <dbReference type="EMBL" id="MBG6140189.1"/>
    </source>
</evidence>
<protein>
    <submittedName>
        <fullName evidence="3">Peptide/nickel transport system substrate-binding protein/oligopeptide transport system substrate-binding protein</fullName>
    </submittedName>
</protein>
<proteinExistence type="predicted"/>
<dbReference type="RefSeq" id="WP_197006760.1">
    <property type="nucleotide sequence ID" value="NZ_BONS01000006.1"/>
</dbReference>
<dbReference type="SUPFAM" id="SSF53850">
    <property type="entry name" value="Periplasmic binding protein-like II"/>
    <property type="match status" value="1"/>
</dbReference>
<dbReference type="PANTHER" id="PTHR30290:SF83">
    <property type="entry name" value="ABC TRANSPORTER SUBSTRATE-BINDING PROTEIN"/>
    <property type="match status" value="1"/>
</dbReference>
<dbReference type="EMBL" id="JADOUF010000001">
    <property type="protein sequence ID" value="MBG6140189.1"/>
    <property type="molecule type" value="Genomic_DNA"/>
</dbReference>
<comment type="caution">
    <text evidence="3">The sequence shown here is derived from an EMBL/GenBank/DDBJ whole genome shotgun (WGS) entry which is preliminary data.</text>
</comment>
<dbReference type="InterPro" id="IPR039424">
    <property type="entry name" value="SBP_5"/>
</dbReference>
<dbReference type="Gene3D" id="3.90.76.10">
    <property type="entry name" value="Dipeptide-binding Protein, Domain 1"/>
    <property type="match status" value="1"/>
</dbReference>
<feature type="chain" id="PRO_5035273434" evidence="1">
    <location>
        <begin position="22"/>
        <end position="530"/>
    </location>
</feature>